<evidence type="ECO:0000256" key="1">
    <source>
        <dbReference type="SAM" id="MobiDB-lite"/>
    </source>
</evidence>
<proteinExistence type="predicted"/>
<sequence length="110" mass="12804">LLKSIYVVKTFLLTTLTIPSSSASFTSITSIYLLRCPKSLLFSSNFKTFKAKQNERRDKEDKEDKEEEDYKGLKPLRSSVVFRRALTKSPLFTALIILYPYFSFNYLKEV</sequence>
<protein>
    <submittedName>
        <fullName evidence="3">Uncharacterized protein</fullName>
    </submittedName>
</protein>
<feature type="region of interest" description="Disordered" evidence="1">
    <location>
        <begin position="52"/>
        <end position="71"/>
    </location>
</feature>
<accession>A0A167BU68</accession>
<keyword evidence="2" id="KW-0472">Membrane</keyword>
<keyword evidence="2" id="KW-0812">Transmembrane</keyword>
<keyword evidence="2" id="KW-1133">Transmembrane helix</keyword>
<dbReference type="Proteomes" id="UP000076584">
    <property type="component" value="Unassembled WGS sequence"/>
</dbReference>
<reference evidence="3 4" key="1">
    <citation type="submission" date="2015-06" db="EMBL/GenBank/DDBJ databases">
        <title>Survival trade-offs in plant roots during colonization by closely related pathogenic and mutualistic fungi.</title>
        <authorList>
            <person name="Hacquard S."/>
            <person name="Kracher B."/>
            <person name="Hiruma K."/>
            <person name="Weinman A."/>
            <person name="Muench P."/>
            <person name="Garrido Oter R."/>
            <person name="Ver Loren van Themaat E."/>
            <person name="Dallerey J.-F."/>
            <person name="Damm U."/>
            <person name="Henrissat B."/>
            <person name="Lespinet O."/>
            <person name="Thon M."/>
            <person name="Kemen E."/>
            <person name="McHardy A.C."/>
            <person name="Schulze-Lefert P."/>
            <person name="O'Connell R.J."/>
        </authorList>
    </citation>
    <scope>NUCLEOTIDE SEQUENCE [LARGE SCALE GENOMIC DNA]</scope>
    <source>
        <strain evidence="3 4">MAFF 238704</strain>
    </source>
</reference>
<feature type="non-terminal residue" evidence="3">
    <location>
        <position position="1"/>
    </location>
</feature>
<dbReference type="EMBL" id="LFIW01001595">
    <property type="protein sequence ID" value="KZL81744.1"/>
    <property type="molecule type" value="Genomic_DNA"/>
</dbReference>
<feature type="transmembrane region" description="Helical" evidence="2">
    <location>
        <begin position="85"/>
        <end position="102"/>
    </location>
</feature>
<evidence type="ECO:0000256" key="2">
    <source>
        <dbReference type="SAM" id="Phobius"/>
    </source>
</evidence>
<dbReference type="AlphaFoldDB" id="A0A167BU68"/>
<organism evidence="3 4">
    <name type="scientific">Colletotrichum incanum</name>
    <name type="common">Soybean anthracnose fungus</name>
    <dbReference type="NCBI Taxonomy" id="1573173"/>
    <lineage>
        <taxon>Eukaryota</taxon>
        <taxon>Fungi</taxon>
        <taxon>Dikarya</taxon>
        <taxon>Ascomycota</taxon>
        <taxon>Pezizomycotina</taxon>
        <taxon>Sordariomycetes</taxon>
        <taxon>Hypocreomycetidae</taxon>
        <taxon>Glomerellales</taxon>
        <taxon>Glomerellaceae</taxon>
        <taxon>Colletotrichum</taxon>
        <taxon>Colletotrichum spaethianum species complex</taxon>
    </lineage>
</organism>
<evidence type="ECO:0000313" key="3">
    <source>
        <dbReference type="EMBL" id="KZL81744.1"/>
    </source>
</evidence>
<name>A0A167BU68_COLIC</name>
<keyword evidence="4" id="KW-1185">Reference proteome</keyword>
<feature type="non-terminal residue" evidence="3">
    <location>
        <position position="110"/>
    </location>
</feature>
<feature type="transmembrane region" description="Helical" evidence="2">
    <location>
        <begin position="12"/>
        <end position="34"/>
    </location>
</feature>
<comment type="caution">
    <text evidence="3">The sequence shown here is derived from an EMBL/GenBank/DDBJ whole genome shotgun (WGS) entry which is preliminary data.</text>
</comment>
<gene>
    <name evidence="3" type="ORF">CI238_10801</name>
</gene>
<evidence type="ECO:0000313" key="4">
    <source>
        <dbReference type="Proteomes" id="UP000076584"/>
    </source>
</evidence>